<dbReference type="SUPFAM" id="SSF53335">
    <property type="entry name" value="S-adenosyl-L-methionine-dependent methyltransferases"/>
    <property type="match status" value="1"/>
</dbReference>
<dbReference type="RefSeq" id="WP_208473488.1">
    <property type="nucleotide sequence ID" value="NZ_JAGFNS010000058.1"/>
</dbReference>
<dbReference type="CDD" id="cd02440">
    <property type="entry name" value="AdoMet_MTases"/>
    <property type="match status" value="1"/>
</dbReference>
<gene>
    <name evidence="1" type="ORF">J5X75_42885</name>
</gene>
<dbReference type="GO" id="GO:0032259">
    <property type="term" value="P:methylation"/>
    <property type="evidence" value="ECO:0007669"/>
    <property type="project" value="UniProtKB-KW"/>
</dbReference>
<keyword evidence="1" id="KW-0808">Transferase</keyword>
<protein>
    <submittedName>
        <fullName evidence="1">SAM-dependent methyltransferase</fullName>
    </submittedName>
</protein>
<evidence type="ECO:0000313" key="1">
    <source>
        <dbReference type="EMBL" id="MBO3744255.1"/>
    </source>
</evidence>
<dbReference type="PIRSF" id="PIRSF017393">
    <property type="entry name" value="MTase_SAV2177"/>
    <property type="match status" value="1"/>
</dbReference>
<dbReference type="Gene3D" id="3.40.50.150">
    <property type="entry name" value="Vaccinia Virus protein VP39"/>
    <property type="match status" value="1"/>
</dbReference>
<organism evidence="1 2">
    <name type="scientific">Actinoplanes flavus</name>
    <dbReference type="NCBI Taxonomy" id="2820290"/>
    <lineage>
        <taxon>Bacteria</taxon>
        <taxon>Bacillati</taxon>
        <taxon>Actinomycetota</taxon>
        <taxon>Actinomycetes</taxon>
        <taxon>Micromonosporales</taxon>
        <taxon>Micromonosporaceae</taxon>
        <taxon>Actinoplanes</taxon>
    </lineage>
</organism>
<comment type="caution">
    <text evidence="1">The sequence shown here is derived from an EMBL/GenBank/DDBJ whole genome shotgun (WGS) entry which is preliminary data.</text>
</comment>
<sequence length="266" mass="28733">MNTRAEPPIDPNRPSAARIADLFLGGTHHFASDRAVAARAIELVPETPAIARANRGFLRRAVKYAAGRGIRQFLDLGSGIPSANNVREAARDVAPDARVVHVDLDPTAVLYARHQLADDPRAAAVHGDLLRPAALLDEPEIRDLLDLDQPVAVLLSSVLHFLPDGPALDAALATYREAATPGSVLAISHVTPGDHTDLTERFTALYNRTETPLTPREPAAVERLFAGWRLVEPGLVYCPQWRPDPEDDEPLSDLALFVTLGGVGEK</sequence>
<proteinExistence type="predicted"/>
<dbReference type="InterPro" id="IPR029063">
    <property type="entry name" value="SAM-dependent_MTases_sf"/>
</dbReference>
<accession>A0ABS3V0A1</accession>
<evidence type="ECO:0000313" key="2">
    <source>
        <dbReference type="Proteomes" id="UP000679690"/>
    </source>
</evidence>
<dbReference type="GO" id="GO:0008168">
    <property type="term" value="F:methyltransferase activity"/>
    <property type="evidence" value="ECO:0007669"/>
    <property type="project" value="UniProtKB-KW"/>
</dbReference>
<dbReference type="Proteomes" id="UP000679690">
    <property type="component" value="Unassembled WGS sequence"/>
</dbReference>
<reference evidence="1 2" key="1">
    <citation type="submission" date="2021-03" db="EMBL/GenBank/DDBJ databases">
        <title>Actinoplanes flavus sp. nov., a novel actinomycete isolated from Coconut Palm rhizosphere soil.</title>
        <authorList>
            <person name="Luo X."/>
        </authorList>
    </citation>
    <scope>NUCLEOTIDE SEQUENCE [LARGE SCALE GENOMIC DNA]</scope>
    <source>
        <strain evidence="1 2">NEAU-H7</strain>
    </source>
</reference>
<keyword evidence="2" id="KW-1185">Reference proteome</keyword>
<dbReference type="EMBL" id="JAGFNS010000058">
    <property type="protein sequence ID" value="MBO3744255.1"/>
    <property type="molecule type" value="Genomic_DNA"/>
</dbReference>
<dbReference type="Pfam" id="PF04672">
    <property type="entry name" value="Methyltransf_19"/>
    <property type="match status" value="1"/>
</dbReference>
<name>A0ABS3V0A1_9ACTN</name>
<dbReference type="InterPro" id="IPR006764">
    <property type="entry name" value="SAM_dep_MeTrfase_SAV2177_type"/>
</dbReference>
<keyword evidence="1" id="KW-0489">Methyltransferase</keyword>